<feature type="compositionally biased region" description="Low complexity" evidence="1">
    <location>
        <begin position="111"/>
        <end position="123"/>
    </location>
</feature>
<dbReference type="AlphaFoldDB" id="A0A8T0EJA5"/>
<reference evidence="2" key="2">
    <citation type="submission" date="2020-06" db="EMBL/GenBank/DDBJ databases">
        <authorList>
            <person name="Sheffer M."/>
        </authorList>
    </citation>
    <scope>NUCLEOTIDE SEQUENCE</scope>
</reference>
<keyword evidence="3" id="KW-1185">Reference proteome</keyword>
<evidence type="ECO:0000313" key="2">
    <source>
        <dbReference type="EMBL" id="KAF8774010.1"/>
    </source>
</evidence>
<protein>
    <submittedName>
        <fullName evidence="2">Retrovirus-related Pol polyprotein type-2 like protein</fullName>
    </submittedName>
</protein>
<gene>
    <name evidence="2" type="ORF">HNY73_016613</name>
</gene>
<accession>A0A8T0EJA5</accession>
<dbReference type="EMBL" id="JABXBU010002227">
    <property type="protein sequence ID" value="KAF8774010.1"/>
    <property type="molecule type" value="Genomic_DNA"/>
</dbReference>
<organism evidence="2 3">
    <name type="scientific">Argiope bruennichi</name>
    <name type="common">Wasp spider</name>
    <name type="synonym">Aranea bruennichi</name>
    <dbReference type="NCBI Taxonomy" id="94029"/>
    <lineage>
        <taxon>Eukaryota</taxon>
        <taxon>Metazoa</taxon>
        <taxon>Ecdysozoa</taxon>
        <taxon>Arthropoda</taxon>
        <taxon>Chelicerata</taxon>
        <taxon>Arachnida</taxon>
        <taxon>Araneae</taxon>
        <taxon>Araneomorphae</taxon>
        <taxon>Entelegynae</taxon>
        <taxon>Araneoidea</taxon>
        <taxon>Araneidae</taxon>
        <taxon>Argiope</taxon>
    </lineage>
</organism>
<proteinExistence type="predicted"/>
<reference evidence="2" key="1">
    <citation type="journal article" date="2020" name="bioRxiv">
        <title>Chromosome-level reference genome of the European wasp spider Argiope bruennichi: a resource for studies on range expansion and evolutionary adaptation.</title>
        <authorList>
            <person name="Sheffer M.M."/>
            <person name="Hoppe A."/>
            <person name="Krehenwinkel H."/>
            <person name="Uhl G."/>
            <person name="Kuss A.W."/>
            <person name="Jensen L."/>
            <person name="Jensen C."/>
            <person name="Gillespie R.G."/>
            <person name="Hoff K.J."/>
            <person name="Prost S."/>
        </authorList>
    </citation>
    <scope>NUCLEOTIDE SEQUENCE</scope>
</reference>
<comment type="caution">
    <text evidence="2">The sequence shown here is derived from an EMBL/GenBank/DDBJ whole genome shotgun (WGS) entry which is preliminary data.</text>
</comment>
<evidence type="ECO:0000256" key="1">
    <source>
        <dbReference type="SAM" id="MobiDB-lite"/>
    </source>
</evidence>
<feature type="region of interest" description="Disordered" evidence="1">
    <location>
        <begin position="111"/>
        <end position="135"/>
    </location>
</feature>
<dbReference type="Proteomes" id="UP000807504">
    <property type="component" value="Unassembled WGS sequence"/>
</dbReference>
<name>A0A8T0EJA5_ARGBR</name>
<evidence type="ECO:0000313" key="3">
    <source>
        <dbReference type="Proteomes" id="UP000807504"/>
    </source>
</evidence>
<sequence length="135" mass="15400">MWAERLYASVDGSALRASGKTAGQHTWVSNGTFLVNGRDYINMIKARINALSTRTRTARERPNKPRNCQAGCAALEIPNHVVQQCFRTHGLRIKRHNAIYNYISRSFNRRGSISQRSPSSSARWKPLSPTWWQTK</sequence>